<evidence type="ECO:0000259" key="7">
    <source>
        <dbReference type="PROSITE" id="PS51462"/>
    </source>
</evidence>
<dbReference type="SUPFAM" id="SSF55811">
    <property type="entry name" value="Nudix"/>
    <property type="match status" value="1"/>
</dbReference>
<evidence type="ECO:0000256" key="1">
    <source>
        <dbReference type="ARBA" id="ARBA00001936"/>
    </source>
</evidence>
<dbReference type="PROSITE" id="PS51462">
    <property type="entry name" value="NUDIX"/>
    <property type="match status" value="1"/>
</dbReference>
<sequence length="201" mass="22575">MDLALDAVAAHTPVTAMTEEREAAVVVPIVERDGREYLLFIKKADHLGSHAGQMSFPGGGREPSDEDLYATALREAREEVDMHTDAVAYVGQLDDIATVSGYAVRPFVVRAPDQTWVPDDREVAEVVPLPIDELVDLDNYESEERDHPQRGNVRLHFFRVDGYTVWGATGWMLVQFLELSTEWRQPTEPDRVVDPDAEFPV</sequence>
<dbReference type="Proteomes" id="UP000326207">
    <property type="component" value="Unassembled WGS sequence"/>
</dbReference>
<keyword evidence="6" id="KW-0464">Manganese</keyword>
<evidence type="ECO:0000256" key="5">
    <source>
        <dbReference type="ARBA" id="ARBA00022842"/>
    </source>
</evidence>
<dbReference type="OrthoDB" id="51434at2157"/>
<evidence type="ECO:0000313" key="9">
    <source>
        <dbReference type="EMBL" id="KAB7517240.1"/>
    </source>
</evidence>
<comment type="cofactor">
    <cofactor evidence="1">
        <name>Mn(2+)</name>
        <dbReference type="ChEBI" id="CHEBI:29035"/>
    </cofactor>
</comment>
<accession>A0A5N5UFJ3</accession>
<dbReference type="InterPro" id="IPR020084">
    <property type="entry name" value="NUDIX_hydrolase_CS"/>
</dbReference>
<organism evidence="9 11">
    <name type="scientific">Halosegnis rubeus</name>
    <dbReference type="NCBI Taxonomy" id="2212850"/>
    <lineage>
        <taxon>Archaea</taxon>
        <taxon>Methanobacteriati</taxon>
        <taxon>Methanobacteriota</taxon>
        <taxon>Stenosarchaea group</taxon>
        <taxon>Halobacteria</taxon>
        <taxon>Halobacteriales</taxon>
        <taxon>Natronomonadaceae</taxon>
        <taxon>Halosegnis</taxon>
    </lineage>
</organism>
<dbReference type="Proteomes" id="UP000326302">
    <property type="component" value="Unassembled WGS sequence"/>
</dbReference>
<dbReference type="InterPro" id="IPR015797">
    <property type="entry name" value="NUDIX_hydrolase-like_dom_sf"/>
</dbReference>
<evidence type="ECO:0000256" key="4">
    <source>
        <dbReference type="ARBA" id="ARBA00022801"/>
    </source>
</evidence>
<accession>A0A5N5UIL3</accession>
<feature type="domain" description="Nudix hydrolase" evidence="7">
    <location>
        <begin position="20"/>
        <end position="153"/>
    </location>
</feature>
<evidence type="ECO:0000256" key="2">
    <source>
        <dbReference type="ARBA" id="ARBA00001946"/>
    </source>
</evidence>
<name>A0A5N5UFJ3_9EURY</name>
<dbReference type="GO" id="GO:0046872">
    <property type="term" value="F:metal ion binding"/>
    <property type="evidence" value="ECO:0007669"/>
    <property type="project" value="UniProtKB-KW"/>
</dbReference>
<keyword evidence="5" id="KW-0460">Magnesium</keyword>
<dbReference type="Pfam" id="PF00293">
    <property type="entry name" value="NUDIX"/>
    <property type="match status" value="1"/>
</dbReference>
<dbReference type="PANTHER" id="PTHR12992:SF11">
    <property type="entry name" value="MITOCHONDRIAL COENZYME A DIPHOSPHATASE NUDT8"/>
    <property type="match status" value="1"/>
</dbReference>
<dbReference type="Proteomes" id="UP000326865">
    <property type="component" value="Unassembled WGS sequence"/>
</dbReference>
<dbReference type="PROSITE" id="PS00893">
    <property type="entry name" value="NUDIX_BOX"/>
    <property type="match status" value="1"/>
</dbReference>
<dbReference type="EMBL" id="QMDY01000005">
    <property type="protein sequence ID" value="KAB7517240.1"/>
    <property type="molecule type" value="Genomic_DNA"/>
</dbReference>
<evidence type="ECO:0000256" key="3">
    <source>
        <dbReference type="ARBA" id="ARBA00022723"/>
    </source>
</evidence>
<evidence type="ECO:0000313" key="10">
    <source>
        <dbReference type="EMBL" id="KAB7518528.1"/>
    </source>
</evidence>
<dbReference type="InterPro" id="IPR045121">
    <property type="entry name" value="CoAse"/>
</dbReference>
<dbReference type="PANTHER" id="PTHR12992">
    <property type="entry name" value="NUDIX HYDROLASE"/>
    <property type="match status" value="1"/>
</dbReference>
<dbReference type="InterPro" id="IPR000086">
    <property type="entry name" value="NUDIX_hydrolase_dom"/>
</dbReference>
<dbReference type="EMBL" id="QJOW01000001">
    <property type="protein sequence ID" value="KAB7518528.1"/>
    <property type="molecule type" value="Genomic_DNA"/>
</dbReference>
<reference evidence="11 12" key="1">
    <citation type="submission" date="2019-10" db="EMBL/GenBank/DDBJ databases">
        <title>Unraveling microbial dark matter from salterns through culturing: the case of the genus Halosegnis.</title>
        <authorList>
            <person name="Duran-Viseras A."/>
            <person name="Andrei A.-S."/>
            <person name="Vera-Gargallo B."/>
            <person name="Ghai R."/>
            <person name="Sanchez-Porro C."/>
            <person name="Ventosa A."/>
        </authorList>
    </citation>
    <scope>NUCLEOTIDE SEQUENCE [LARGE SCALE GENOMIC DNA]</scope>
    <source>
        <strain evidence="10 12">F17-44</strain>
        <strain evidence="8 13">F18-79</strain>
        <strain evidence="9 11">F19-13</strain>
    </source>
</reference>
<dbReference type="EMBL" id="QKKZ01000004">
    <property type="protein sequence ID" value="KAB7513257.1"/>
    <property type="molecule type" value="Genomic_DNA"/>
</dbReference>
<evidence type="ECO:0000313" key="12">
    <source>
        <dbReference type="Proteomes" id="UP000326302"/>
    </source>
</evidence>
<accession>A0A5N5U438</accession>
<keyword evidence="13" id="KW-1185">Reference proteome</keyword>
<comment type="cofactor">
    <cofactor evidence="2">
        <name>Mg(2+)</name>
        <dbReference type="ChEBI" id="CHEBI:18420"/>
    </cofactor>
</comment>
<comment type="caution">
    <text evidence="9">The sequence shown here is derived from an EMBL/GenBank/DDBJ whole genome shotgun (WGS) entry which is preliminary data.</text>
</comment>
<keyword evidence="4" id="KW-0378">Hydrolase</keyword>
<gene>
    <name evidence="8" type="ORF">DM867_09740</name>
    <name evidence="10" type="ORF">DMP03_04000</name>
    <name evidence="9" type="ORF">DP108_09485</name>
</gene>
<dbReference type="RefSeq" id="WP_152119412.1">
    <property type="nucleotide sequence ID" value="NZ_QJOW01000001.1"/>
</dbReference>
<evidence type="ECO:0000313" key="11">
    <source>
        <dbReference type="Proteomes" id="UP000326207"/>
    </source>
</evidence>
<dbReference type="Gene3D" id="3.90.79.10">
    <property type="entry name" value="Nucleoside Triphosphate Pyrophosphohydrolase"/>
    <property type="match status" value="1"/>
</dbReference>
<dbReference type="AlphaFoldDB" id="A0A5N5UFJ3"/>
<protein>
    <submittedName>
        <fullName evidence="9">NUDIX domain-containing protein</fullName>
    </submittedName>
</protein>
<keyword evidence="3" id="KW-0479">Metal-binding</keyword>
<proteinExistence type="predicted"/>
<evidence type="ECO:0000313" key="8">
    <source>
        <dbReference type="EMBL" id="KAB7513257.1"/>
    </source>
</evidence>
<dbReference type="GO" id="GO:0010945">
    <property type="term" value="F:coenzyme A diphosphatase activity"/>
    <property type="evidence" value="ECO:0007669"/>
    <property type="project" value="InterPro"/>
</dbReference>
<evidence type="ECO:0000313" key="13">
    <source>
        <dbReference type="Proteomes" id="UP000326865"/>
    </source>
</evidence>
<evidence type="ECO:0000256" key="6">
    <source>
        <dbReference type="ARBA" id="ARBA00023211"/>
    </source>
</evidence>
<dbReference type="CDD" id="cd03426">
    <property type="entry name" value="NUDIX_CoAse_Nudt7"/>
    <property type="match status" value="1"/>
</dbReference>